<protein>
    <submittedName>
        <fullName evidence="2">Uncharacterized protein</fullName>
    </submittedName>
</protein>
<name>A0AAE0LNB1_9PEZI</name>
<comment type="caution">
    <text evidence="2">The sequence shown here is derived from an EMBL/GenBank/DDBJ whole genome shotgun (WGS) entry which is preliminary data.</text>
</comment>
<gene>
    <name evidence="2" type="ORF">B0H64DRAFT_303528</name>
</gene>
<feature type="compositionally biased region" description="Polar residues" evidence="1">
    <location>
        <begin position="172"/>
        <end position="184"/>
    </location>
</feature>
<feature type="region of interest" description="Disordered" evidence="1">
    <location>
        <begin position="160"/>
        <end position="184"/>
    </location>
</feature>
<dbReference type="RefSeq" id="XP_062654997.1">
    <property type="nucleotide sequence ID" value="XM_062800115.1"/>
</dbReference>
<feature type="non-terminal residue" evidence="2">
    <location>
        <position position="1"/>
    </location>
</feature>
<reference evidence="2" key="1">
    <citation type="journal article" date="2023" name="Mol. Phylogenet. Evol.">
        <title>Genome-scale phylogeny and comparative genomics of the fungal order Sordariales.</title>
        <authorList>
            <person name="Hensen N."/>
            <person name="Bonometti L."/>
            <person name="Westerberg I."/>
            <person name="Brannstrom I.O."/>
            <person name="Guillou S."/>
            <person name="Cros-Aarteil S."/>
            <person name="Calhoun S."/>
            <person name="Haridas S."/>
            <person name="Kuo A."/>
            <person name="Mondo S."/>
            <person name="Pangilinan J."/>
            <person name="Riley R."/>
            <person name="LaButti K."/>
            <person name="Andreopoulos B."/>
            <person name="Lipzen A."/>
            <person name="Chen C."/>
            <person name="Yan M."/>
            <person name="Daum C."/>
            <person name="Ng V."/>
            <person name="Clum A."/>
            <person name="Steindorff A."/>
            <person name="Ohm R.A."/>
            <person name="Martin F."/>
            <person name="Silar P."/>
            <person name="Natvig D.O."/>
            <person name="Lalanne C."/>
            <person name="Gautier V."/>
            <person name="Ament-Velasquez S.L."/>
            <person name="Kruys A."/>
            <person name="Hutchinson M.I."/>
            <person name="Powell A.J."/>
            <person name="Barry K."/>
            <person name="Miller A.N."/>
            <person name="Grigoriev I.V."/>
            <person name="Debuchy R."/>
            <person name="Gladieux P."/>
            <person name="Hiltunen Thoren M."/>
            <person name="Johannesson H."/>
        </authorList>
    </citation>
    <scope>NUCLEOTIDE SEQUENCE</scope>
    <source>
        <strain evidence="2">CBS 168.71</strain>
    </source>
</reference>
<sequence>VSHLPLTVFHTAAVILASAHLDHEDVLLDKDAPQAGRPFVVTDPNPPISYSDLYNAISTLSVRPFRTVTLPPVFVAVLSYAVEWHRLLPYRIPFLRRFLPDVKGALRHLQPGIISICTHLTGSDADARKPADRGGLGHHGVITTLEGMVLEILEWNREHQGHNGGPRGKKLYTTSTSVAEQLRQ</sequence>
<dbReference type="EMBL" id="JAUEPN010000009">
    <property type="protein sequence ID" value="KAK3291483.1"/>
    <property type="molecule type" value="Genomic_DNA"/>
</dbReference>
<accession>A0AAE0LNB1</accession>
<evidence type="ECO:0000256" key="1">
    <source>
        <dbReference type="SAM" id="MobiDB-lite"/>
    </source>
</evidence>
<proteinExistence type="predicted"/>
<evidence type="ECO:0000313" key="3">
    <source>
        <dbReference type="Proteomes" id="UP001278766"/>
    </source>
</evidence>
<dbReference type="GeneID" id="87837063"/>
<evidence type="ECO:0000313" key="2">
    <source>
        <dbReference type="EMBL" id="KAK3291483.1"/>
    </source>
</evidence>
<feature type="non-terminal residue" evidence="2">
    <location>
        <position position="184"/>
    </location>
</feature>
<organism evidence="2 3">
    <name type="scientific">Chaetomium fimeti</name>
    <dbReference type="NCBI Taxonomy" id="1854472"/>
    <lineage>
        <taxon>Eukaryota</taxon>
        <taxon>Fungi</taxon>
        <taxon>Dikarya</taxon>
        <taxon>Ascomycota</taxon>
        <taxon>Pezizomycotina</taxon>
        <taxon>Sordariomycetes</taxon>
        <taxon>Sordariomycetidae</taxon>
        <taxon>Sordariales</taxon>
        <taxon>Chaetomiaceae</taxon>
        <taxon>Chaetomium</taxon>
    </lineage>
</organism>
<dbReference type="Proteomes" id="UP001278766">
    <property type="component" value="Unassembled WGS sequence"/>
</dbReference>
<dbReference type="AlphaFoldDB" id="A0AAE0LNB1"/>
<reference evidence="2" key="2">
    <citation type="submission" date="2023-06" db="EMBL/GenBank/DDBJ databases">
        <authorList>
            <consortium name="Lawrence Berkeley National Laboratory"/>
            <person name="Haridas S."/>
            <person name="Hensen N."/>
            <person name="Bonometti L."/>
            <person name="Westerberg I."/>
            <person name="Brannstrom I.O."/>
            <person name="Guillou S."/>
            <person name="Cros-Aarteil S."/>
            <person name="Calhoun S."/>
            <person name="Kuo A."/>
            <person name="Mondo S."/>
            <person name="Pangilinan J."/>
            <person name="Riley R."/>
            <person name="Labutti K."/>
            <person name="Andreopoulos B."/>
            <person name="Lipzen A."/>
            <person name="Chen C."/>
            <person name="Yanf M."/>
            <person name="Daum C."/>
            <person name="Ng V."/>
            <person name="Clum A."/>
            <person name="Steindorff A."/>
            <person name="Ohm R."/>
            <person name="Martin F."/>
            <person name="Silar P."/>
            <person name="Natvig D."/>
            <person name="Lalanne C."/>
            <person name="Gautier V."/>
            <person name="Ament-Velasquez S.L."/>
            <person name="Kruys A."/>
            <person name="Hutchinson M.I."/>
            <person name="Powell A.J."/>
            <person name="Barry K."/>
            <person name="Miller A.N."/>
            <person name="Grigoriev I.V."/>
            <person name="Debuchy R."/>
            <person name="Gladieux P."/>
            <person name="Thoren M.H."/>
            <person name="Johannesson H."/>
        </authorList>
    </citation>
    <scope>NUCLEOTIDE SEQUENCE</scope>
    <source>
        <strain evidence="2">CBS 168.71</strain>
    </source>
</reference>
<keyword evidence="3" id="KW-1185">Reference proteome</keyword>